<dbReference type="SMART" id="SM00331">
    <property type="entry name" value="PP2C_SIG"/>
    <property type="match status" value="1"/>
</dbReference>
<protein>
    <submittedName>
        <fullName evidence="3">Serine/threonine protein phosphatase</fullName>
    </submittedName>
</protein>
<dbReference type="InterPro" id="IPR003018">
    <property type="entry name" value="GAF"/>
</dbReference>
<dbReference type="RefSeq" id="WP_099381446.1">
    <property type="nucleotide sequence ID" value="NZ_PEBD01000004.1"/>
</dbReference>
<evidence type="ECO:0000259" key="2">
    <source>
        <dbReference type="PROSITE" id="PS51746"/>
    </source>
</evidence>
<dbReference type="SUPFAM" id="SSF55781">
    <property type="entry name" value="GAF domain-like"/>
    <property type="match status" value="1"/>
</dbReference>
<evidence type="ECO:0000313" key="3">
    <source>
        <dbReference type="EMBL" id="PHV68307.1"/>
    </source>
</evidence>
<dbReference type="Gene3D" id="3.60.40.10">
    <property type="entry name" value="PPM-type phosphatase domain"/>
    <property type="match status" value="1"/>
</dbReference>
<dbReference type="Pfam" id="PF07228">
    <property type="entry name" value="SpoIIE"/>
    <property type="match status" value="1"/>
</dbReference>
<accession>A0A2G3PR42</accession>
<sequence length="414" mass="44413">MSIDTQIAEIQLELPPELEEKRLRALDQLQILDSSPEDRFERVTRMARLIFDVPMASVALLDRDRLWFKMVEGLPLTEVPRAETVCQTTVARTYTRPADPALIVDDLERIPEFAALPGVGGEGGVRFYAGYPLYGPGHQPVGTFCVYDTVPRSFDESQLATFRELAAWAQRELERADDLDRAAEVQRQLLPPPLDGVHGYSVVSMCKPAYAVGGDFYDHYLLDGGAMFTVADVMGKGLGAAILTASVRSALRGASQALDDVNPGIGPQEAVTMVASHLERDFAGTESFVTLFHGRLTASTGRVEYVDAGHGLALIARADGAVESLSGCGLPLGVLVGVSWESEAVTLEPGDTLVIVSDGLLDLLSEDSDAQTVAIFVEEHRDPEALCAAVSALAGASAPLDDVTMVAVRRDDAG</sequence>
<dbReference type="SUPFAM" id="SSF81606">
    <property type="entry name" value="PP2C-like"/>
    <property type="match status" value="1"/>
</dbReference>
<dbReference type="PROSITE" id="PS51746">
    <property type="entry name" value="PPM_2"/>
    <property type="match status" value="1"/>
</dbReference>
<dbReference type="Gene3D" id="3.30.450.40">
    <property type="match status" value="1"/>
</dbReference>
<reference evidence="3 4" key="1">
    <citation type="submission" date="2017-10" db="EMBL/GenBank/DDBJ databases">
        <title>The draft genome sequence of Williamsia sp. BULT 1.1 isolated from the semi-arid grassland soils from South Africa.</title>
        <authorList>
            <person name="Kabwe M.H."/>
            <person name="Govender N."/>
            <person name="Mutseka Lunga P."/>
            <person name="Vikram S."/>
            <person name="Makhalanyane T.P."/>
        </authorList>
    </citation>
    <scope>NUCLEOTIDE SEQUENCE [LARGE SCALE GENOMIC DNA]</scope>
    <source>
        <strain evidence="3 4">BULT 1.1</strain>
    </source>
</reference>
<dbReference type="PANTHER" id="PTHR43156">
    <property type="entry name" value="STAGE II SPORULATION PROTEIN E-RELATED"/>
    <property type="match status" value="1"/>
</dbReference>
<keyword evidence="1" id="KW-0378">Hydrolase</keyword>
<dbReference type="InterPro" id="IPR052016">
    <property type="entry name" value="Bact_Sigma-Reg"/>
</dbReference>
<dbReference type="EMBL" id="PEBD01000004">
    <property type="protein sequence ID" value="PHV68307.1"/>
    <property type="molecule type" value="Genomic_DNA"/>
</dbReference>
<dbReference type="GO" id="GO:0016791">
    <property type="term" value="F:phosphatase activity"/>
    <property type="evidence" value="ECO:0007669"/>
    <property type="project" value="TreeGrafter"/>
</dbReference>
<feature type="domain" description="PPM-type phosphatase" evidence="2">
    <location>
        <begin position="199"/>
        <end position="410"/>
    </location>
</feature>
<organism evidence="3 4">
    <name type="scientific">Williamsia marianensis</name>
    <dbReference type="NCBI Taxonomy" id="85044"/>
    <lineage>
        <taxon>Bacteria</taxon>
        <taxon>Bacillati</taxon>
        <taxon>Actinomycetota</taxon>
        <taxon>Actinomycetes</taxon>
        <taxon>Mycobacteriales</taxon>
        <taxon>Nocardiaceae</taxon>
        <taxon>Williamsia</taxon>
    </lineage>
</organism>
<proteinExistence type="predicted"/>
<dbReference type="InterPro" id="IPR001932">
    <property type="entry name" value="PPM-type_phosphatase-like_dom"/>
</dbReference>
<name>A0A2G3PR42_WILMA</name>
<evidence type="ECO:0000256" key="1">
    <source>
        <dbReference type="ARBA" id="ARBA00022801"/>
    </source>
</evidence>
<dbReference type="Proteomes" id="UP000225108">
    <property type="component" value="Unassembled WGS sequence"/>
</dbReference>
<dbReference type="PANTHER" id="PTHR43156:SF2">
    <property type="entry name" value="STAGE II SPORULATION PROTEIN E"/>
    <property type="match status" value="1"/>
</dbReference>
<gene>
    <name evidence="3" type="ORF">CSW57_03450</name>
</gene>
<dbReference type="InterPro" id="IPR029016">
    <property type="entry name" value="GAF-like_dom_sf"/>
</dbReference>
<dbReference type="AlphaFoldDB" id="A0A2G3PR42"/>
<evidence type="ECO:0000313" key="4">
    <source>
        <dbReference type="Proteomes" id="UP000225108"/>
    </source>
</evidence>
<dbReference type="Pfam" id="PF01590">
    <property type="entry name" value="GAF"/>
    <property type="match status" value="1"/>
</dbReference>
<dbReference type="SMART" id="SM00065">
    <property type="entry name" value="GAF"/>
    <property type="match status" value="1"/>
</dbReference>
<dbReference type="InterPro" id="IPR036457">
    <property type="entry name" value="PPM-type-like_dom_sf"/>
</dbReference>
<comment type="caution">
    <text evidence="3">The sequence shown here is derived from an EMBL/GenBank/DDBJ whole genome shotgun (WGS) entry which is preliminary data.</text>
</comment>